<dbReference type="Pfam" id="PF26348">
    <property type="entry name" value="SRA_ScoMcrA"/>
    <property type="match status" value="1"/>
</dbReference>
<evidence type="ECO:0000259" key="1">
    <source>
        <dbReference type="Pfam" id="PF26348"/>
    </source>
</evidence>
<name>A0ABV9MQY4_9ENTE</name>
<dbReference type="RefSeq" id="WP_204654618.1">
    <property type="nucleotide sequence ID" value="NZ_JAFBFD010000032.1"/>
</dbReference>
<sequence length="228" mass="26245">MINENVIHKSFGQGTILEMTEDTITIDFNNLGVKKLAIPISFQNEYLQLENTDKQTNYLEKVKKQREIDKKRSIDKQILEVSAPQCKPVAINDLLIGSIYSNKEITTIFKCSPQMGMRRSLKTNSLVLVSIHSKNHEQNPYEDRWEADGLFHYTGMGLTGDQDLEYMQNKTLYHSNENGVNVYLFESFKKNEYIFKGEVILAKEPYTVTESDSTGSIRKVYKFPLALL</sequence>
<feature type="domain" description="ScoMcrA-like SRA" evidence="1">
    <location>
        <begin position="97"/>
        <end position="226"/>
    </location>
</feature>
<keyword evidence="3" id="KW-1185">Reference proteome</keyword>
<reference evidence="3" key="1">
    <citation type="journal article" date="2019" name="Int. J. Syst. Evol. Microbiol.">
        <title>The Global Catalogue of Microorganisms (GCM) 10K type strain sequencing project: providing services to taxonomists for standard genome sequencing and annotation.</title>
        <authorList>
            <consortium name="The Broad Institute Genomics Platform"/>
            <consortium name="The Broad Institute Genome Sequencing Center for Infectious Disease"/>
            <person name="Wu L."/>
            <person name="Ma J."/>
        </authorList>
    </citation>
    <scope>NUCLEOTIDE SEQUENCE [LARGE SCALE GENOMIC DNA]</scope>
    <source>
        <strain evidence="3">CGMCC 1.19032</strain>
    </source>
</reference>
<protein>
    <recommendedName>
        <fullName evidence="1">ScoMcrA-like SRA domain-containing protein</fullName>
    </recommendedName>
</protein>
<proteinExistence type="predicted"/>
<comment type="caution">
    <text evidence="2">The sequence shown here is derived from an EMBL/GenBank/DDBJ whole genome shotgun (WGS) entry which is preliminary data.</text>
</comment>
<dbReference type="InterPro" id="IPR058712">
    <property type="entry name" value="SRA_ScoMcrA"/>
</dbReference>
<evidence type="ECO:0000313" key="2">
    <source>
        <dbReference type="EMBL" id="MFC4718401.1"/>
    </source>
</evidence>
<organism evidence="2 3">
    <name type="scientific">Enterococcus lemanii</name>
    <dbReference type="NCBI Taxonomy" id="1159752"/>
    <lineage>
        <taxon>Bacteria</taxon>
        <taxon>Bacillati</taxon>
        <taxon>Bacillota</taxon>
        <taxon>Bacilli</taxon>
        <taxon>Lactobacillales</taxon>
        <taxon>Enterococcaceae</taxon>
        <taxon>Enterococcus</taxon>
    </lineage>
</organism>
<gene>
    <name evidence="2" type="ORF">ACFO5I_01395</name>
</gene>
<evidence type="ECO:0000313" key="3">
    <source>
        <dbReference type="Proteomes" id="UP001595969"/>
    </source>
</evidence>
<dbReference type="EMBL" id="JBHSGS010000008">
    <property type="protein sequence ID" value="MFC4718401.1"/>
    <property type="molecule type" value="Genomic_DNA"/>
</dbReference>
<accession>A0ABV9MQY4</accession>
<dbReference type="Proteomes" id="UP001595969">
    <property type="component" value="Unassembled WGS sequence"/>
</dbReference>